<dbReference type="EMBL" id="AAHIXF010000031">
    <property type="protein sequence ID" value="EBW6611849.1"/>
    <property type="molecule type" value="Genomic_DNA"/>
</dbReference>
<dbReference type="AlphaFoldDB" id="A0A5W3IV25"/>
<name>A0A5W3IV25_SALMU</name>
<protein>
    <submittedName>
        <fullName evidence="1">Uncharacterized protein</fullName>
    </submittedName>
</protein>
<reference evidence="1" key="1">
    <citation type="submission" date="2018-06" db="EMBL/GenBank/DDBJ databases">
        <authorList>
            <person name="Ashton P.M."/>
            <person name="Dallman T."/>
            <person name="Nair S."/>
            <person name="De Pinna E."/>
            <person name="Peters T."/>
            <person name="Grant K."/>
        </authorList>
    </citation>
    <scope>NUCLEOTIDE SEQUENCE</scope>
    <source>
        <strain evidence="1">246187</strain>
    </source>
</reference>
<organism evidence="1">
    <name type="scientific">Salmonella muenchen</name>
    <dbReference type="NCBI Taxonomy" id="596"/>
    <lineage>
        <taxon>Bacteria</taxon>
        <taxon>Pseudomonadati</taxon>
        <taxon>Pseudomonadota</taxon>
        <taxon>Gammaproteobacteria</taxon>
        <taxon>Enterobacterales</taxon>
        <taxon>Enterobacteriaceae</taxon>
        <taxon>Salmonella</taxon>
    </lineage>
</organism>
<evidence type="ECO:0000313" key="1">
    <source>
        <dbReference type="EMBL" id="EBW6611849.1"/>
    </source>
</evidence>
<comment type="caution">
    <text evidence="1">The sequence shown here is derived from an EMBL/GenBank/DDBJ whole genome shotgun (WGS) entry which is preliminary data.</text>
</comment>
<gene>
    <name evidence="1" type="ORF">DP785_23910</name>
</gene>
<accession>A0A5W3IV25</accession>
<sequence>MSKNDRSYKNGHILVLGKAREGMSSNFKFKQNLERVIKIEDVSEFDISTLKSSSNINANFVHVILKDECPAFSDWAGKLSEKDKLPRGKYFEKISFIRNFYTANKFNGC</sequence>
<proteinExistence type="predicted"/>